<comment type="subcellular location">
    <subcellularLocation>
        <location evidence="1">Membrane</location>
        <topology evidence="1">Multi-pass membrane protein</topology>
    </subcellularLocation>
</comment>
<keyword evidence="3 5" id="KW-1133">Transmembrane helix</keyword>
<evidence type="ECO:0000256" key="4">
    <source>
        <dbReference type="ARBA" id="ARBA00023136"/>
    </source>
</evidence>
<evidence type="ECO:0000256" key="1">
    <source>
        <dbReference type="ARBA" id="ARBA00004141"/>
    </source>
</evidence>
<keyword evidence="2 5" id="KW-0812">Transmembrane</keyword>
<dbReference type="PANTHER" id="PTHR11040">
    <property type="entry name" value="ZINC/IRON TRANSPORTER"/>
    <property type="match status" value="1"/>
</dbReference>
<feature type="chain" id="PRO_5004597455" evidence="6">
    <location>
        <begin position="19"/>
        <end position="381"/>
    </location>
</feature>
<organism evidence="7">
    <name type="scientific">Ipomoea batatas</name>
    <name type="common">Sweet potato</name>
    <name type="synonym">Convolvulus batatas</name>
    <dbReference type="NCBI Taxonomy" id="4120"/>
    <lineage>
        <taxon>Eukaryota</taxon>
        <taxon>Viridiplantae</taxon>
        <taxon>Streptophyta</taxon>
        <taxon>Embryophyta</taxon>
        <taxon>Tracheophyta</taxon>
        <taxon>Spermatophyta</taxon>
        <taxon>Magnoliopsida</taxon>
        <taxon>eudicotyledons</taxon>
        <taxon>Gunneridae</taxon>
        <taxon>Pentapetalae</taxon>
        <taxon>asterids</taxon>
        <taxon>lamiids</taxon>
        <taxon>Solanales</taxon>
        <taxon>Convolvulaceae</taxon>
        <taxon>Ipomoeeae</taxon>
        <taxon>Ipomoea</taxon>
    </lineage>
</organism>
<feature type="transmembrane region" description="Helical" evidence="5">
    <location>
        <begin position="51"/>
        <end position="71"/>
    </location>
</feature>
<dbReference type="GO" id="GO:0005385">
    <property type="term" value="F:zinc ion transmembrane transporter activity"/>
    <property type="evidence" value="ECO:0007669"/>
    <property type="project" value="TreeGrafter"/>
</dbReference>
<feature type="transmembrane region" description="Helical" evidence="5">
    <location>
        <begin position="319"/>
        <end position="340"/>
    </location>
</feature>
<evidence type="ECO:0000256" key="6">
    <source>
        <dbReference type="SAM" id="SignalP"/>
    </source>
</evidence>
<keyword evidence="6" id="KW-0732">Signal</keyword>
<accession>T2AST3</accession>
<evidence type="ECO:0000256" key="3">
    <source>
        <dbReference type="ARBA" id="ARBA00022989"/>
    </source>
</evidence>
<dbReference type="EMBL" id="KF477094">
    <property type="protein sequence ID" value="AGU99267.1"/>
    <property type="molecule type" value="mRNA"/>
</dbReference>
<proteinExistence type="evidence at transcript level"/>
<feature type="transmembrane region" description="Helical" evidence="5">
    <location>
        <begin position="360"/>
        <end position="380"/>
    </location>
</feature>
<evidence type="ECO:0000256" key="2">
    <source>
        <dbReference type="ARBA" id="ARBA00022692"/>
    </source>
</evidence>
<sequence length="381" mass="41960">MILNHAIFLFTLFHLMLSPSPHRTSSNAAACYAEALKSQSNEKGEALKYKLGSIASIVVAGAIGVSLPFLGKKIPALSPENDLFVMMKAFAAGVILATGGLLILPQTHLRVWSPCALRRTHMPVIGLSAMHSLSGMTMVHDGHLSYKRRYHLINLDYKRMTFYSHTSKHIHDEHRTHGKSMKVMHMHIHHAHMAKHHSVPAPRTRVRWPPRCNIRLFSITQILELGIIIHSRVIIGISLGTEKSPCTSEPPILAWTNWPQINLLEGFHQHLVGVSLGSQCKFQVCFYRSDASLFSLDHPIGDANGLAGSPVSYIHISPLALLVEVFLNSVFAGILIYMSLGDLLAADFMKPIIQNNVTLHLGGHVSLVLGAGSMSVLAMWA</sequence>
<name>T2AST3_IPOBA</name>
<dbReference type="Pfam" id="PF02535">
    <property type="entry name" value="Zip"/>
    <property type="match status" value="1"/>
</dbReference>
<dbReference type="GO" id="GO:0005886">
    <property type="term" value="C:plasma membrane"/>
    <property type="evidence" value="ECO:0007669"/>
    <property type="project" value="TreeGrafter"/>
</dbReference>
<dbReference type="InterPro" id="IPR003689">
    <property type="entry name" value="ZIP"/>
</dbReference>
<feature type="signal peptide" evidence="6">
    <location>
        <begin position="1"/>
        <end position="18"/>
    </location>
</feature>
<dbReference type="PANTHER" id="PTHR11040:SF181">
    <property type="entry name" value="ZINC TRANSPORTER 1"/>
    <property type="match status" value="1"/>
</dbReference>
<evidence type="ECO:0000313" key="7">
    <source>
        <dbReference type="EMBL" id="AGU99267.1"/>
    </source>
</evidence>
<feature type="transmembrane region" description="Helical" evidence="5">
    <location>
        <begin position="83"/>
        <end position="104"/>
    </location>
</feature>
<reference evidence="7" key="1">
    <citation type="submission" date="2013-07" db="EMBL/GenBank/DDBJ databases">
        <title>Cloning and functional identification of zinc transporter, IbZIP1, in sweet potato.</title>
        <authorList>
            <person name="Shin Y."/>
            <person name="Takahashi R."/>
            <person name="Nakanishi H."/>
            <person name="Yamakawa T."/>
        </authorList>
    </citation>
    <scope>NUCLEOTIDE SEQUENCE</scope>
</reference>
<evidence type="ECO:0000256" key="5">
    <source>
        <dbReference type="SAM" id="Phobius"/>
    </source>
</evidence>
<dbReference type="AlphaFoldDB" id="T2AST3"/>
<keyword evidence="4 5" id="KW-0472">Membrane</keyword>
<protein>
    <submittedName>
        <fullName evidence="7">Zinc transporter</fullName>
    </submittedName>
</protein>